<dbReference type="Gene3D" id="3.20.20.70">
    <property type="entry name" value="Aldolase class I"/>
    <property type="match status" value="1"/>
</dbReference>
<dbReference type="RefSeq" id="WP_255817901.1">
    <property type="nucleotide sequence ID" value="NZ_CP038804.1"/>
</dbReference>
<evidence type="ECO:0000259" key="1">
    <source>
        <dbReference type="Pfam" id="PF13186"/>
    </source>
</evidence>
<gene>
    <name evidence="2" type="ORF">E4N74_12110</name>
</gene>
<dbReference type="InterPro" id="IPR058240">
    <property type="entry name" value="rSAM_sf"/>
</dbReference>
<sequence length="204" mass="23656">MKQNKDDYGEVMRWAHEHKVRAVTDYIMMARYDHTTGNLDNRLNLCEVEKIIRDILADDIDYQAELLKPDFDQRIKELTNDPDGIVCGVGISSACMIANGNVYPCAGWQDYICGNLYEKTLKDIWYNSEKMNFLRNIRNKDFPECGSCEDKPFCGMCMVRNANENPEGDPFKINKHFCKVAALNKRIVYDWRKEHGALQEAKNI</sequence>
<dbReference type="NCBIfam" id="TIGR04085">
    <property type="entry name" value="rSAM_more_4Fe4S"/>
    <property type="match status" value="1"/>
</dbReference>
<dbReference type="InterPro" id="IPR023885">
    <property type="entry name" value="4Fe4S-binding_SPASM_dom"/>
</dbReference>
<dbReference type="Proteomes" id="UP001058682">
    <property type="component" value="Chromosome"/>
</dbReference>
<dbReference type="InterPro" id="IPR050377">
    <property type="entry name" value="Radical_SAM_PqqE_MftC-like"/>
</dbReference>
<dbReference type="Pfam" id="PF13186">
    <property type="entry name" value="SPASM"/>
    <property type="match status" value="1"/>
</dbReference>
<dbReference type="InterPro" id="IPR013785">
    <property type="entry name" value="Aldolase_TIM"/>
</dbReference>
<evidence type="ECO:0000313" key="3">
    <source>
        <dbReference type="Proteomes" id="UP001058682"/>
    </source>
</evidence>
<dbReference type="PANTHER" id="PTHR11228:SF7">
    <property type="entry name" value="PQQA PEPTIDE CYCLASE"/>
    <property type="match status" value="1"/>
</dbReference>
<dbReference type="PANTHER" id="PTHR11228">
    <property type="entry name" value="RADICAL SAM DOMAIN PROTEIN"/>
    <property type="match status" value="1"/>
</dbReference>
<evidence type="ECO:0000313" key="2">
    <source>
        <dbReference type="EMBL" id="UTY34660.1"/>
    </source>
</evidence>
<organism evidence="2 3">
    <name type="scientific">Treponema putidum</name>
    <dbReference type="NCBI Taxonomy" id="221027"/>
    <lineage>
        <taxon>Bacteria</taxon>
        <taxon>Pseudomonadati</taxon>
        <taxon>Spirochaetota</taxon>
        <taxon>Spirochaetia</taxon>
        <taxon>Spirochaetales</taxon>
        <taxon>Treponemataceae</taxon>
        <taxon>Treponema</taxon>
    </lineage>
</organism>
<dbReference type="AlphaFoldDB" id="A0AAE9MTD5"/>
<proteinExistence type="predicted"/>
<dbReference type="SUPFAM" id="SSF102114">
    <property type="entry name" value="Radical SAM enzymes"/>
    <property type="match status" value="1"/>
</dbReference>
<name>A0AAE9MTD5_9SPIR</name>
<protein>
    <submittedName>
        <fullName evidence="2">SPASM domain-containing protein</fullName>
    </submittedName>
</protein>
<dbReference type="EMBL" id="CP038804">
    <property type="protein sequence ID" value="UTY34660.1"/>
    <property type="molecule type" value="Genomic_DNA"/>
</dbReference>
<feature type="domain" description="4Fe4S-binding SPASM" evidence="1">
    <location>
        <begin position="87"/>
        <end position="149"/>
    </location>
</feature>
<accession>A0AAE9MTD5</accession>
<reference evidence="2" key="1">
    <citation type="submission" date="2019-04" db="EMBL/GenBank/DDBJ databases">
        <title>Whole genome sequencing of oral phylogroup 2 treponemes.</title>
        <authorList>
            <person name="Chan Y."/>
            <person name="Zeng H.H."/>
            <person name="Yu X.L."/>
            <person name="Leung W.K."/>
            <person name="Watt R.M."/>
        </authorList>
    </citation>
    <scope>NUCLEOTIDE SEQUENCE</scope>
    <source>
        <strain evidence="2">OMZ 835</strain>
    </source>
</reference>